<feature type="non-terminal residue" evidence="2">
    <location>
        <position position="54"/>
    </location>
</feature>
<evidence type="ECO:0000313" key="2">
    <source>
        <dbReference type="EMBL" id="CAG8753980.1"/>
    </source>
</evidence>
<dbReference type="EMBL" id="CAJVQA010018440">
    <property type="protein sequence ID" value="CAG8753980.1"/>
    <property type="molecule type" value="Genomic_DNA"/>
</dbReference>
<evidence type="ECO:0000256" key="1">
    <source>
        <dbReference type="SAM" id="MobiDB-lite"/>
    </source>
</evidence>
<keyword evidence="3" id="KW-1185">Reference proteome</keyword>
<evidence type="ECO:0000313" key="3">
    <source>
        <dbReference type="Proteomes" id="UP000789759"/>
    </source>
</evidence>
<feature type="compositionally biased region" description="Basic and acidic residues" evidence="1">
    <location>
        <begin position="44"/>
        <end position="54"/>
    </location>
</feature>
<feature type="region of interest" description="Disordered" evidence="1">
    <location>
        <begin position="1"/>
        <end position="54"/>
    </location>
</feature>
<gene>
    <name evidence="2" type="ORF">CPELLU_LOCUS14889</name>
</gene>
<name>A0A9N9IWL2_9GLOM</name>
<proteinExistence type="predicted"/>
<sequence length="54" mass="6185">MNSDNELNVKNIKDTDDAKNNNAKDNNAEDENAEDKDTESEDAENARNRFKELQ</sequence>
<protein>
    <submittedName>
        <fullName evidence="2">21767_t:CDS:1</fullName>
    </submittedName>
</protein>
<organism evidence="2 3">
    <name type="scientific">Cetraspora pellucida</name>
    <dbReference type="NCBI Taxonomy" id="1433469"/>
    <lineage>
        <taxon>Eukaryota</taxon>
        <taxon>Fungi</taxon>
        <taxon>Fungi incertae sedis</taxon>
        <taxon>Mucoromycota</taxon>
        <taxon>Glomeromycotina</taxon>
        <taxon>Glomeromycetes</taxon>
        <taxon>Diversisporales</taxon>
        <taxon>Gigasporaceae</taxon>
        <taxon>Cetraspora</taxon>
    </lineage>
</organism>
<comment type="caution">
    <text evidence="2">The sequence shown here is derived from an EMBL/GenBank/DDBJ whole genome shotgun (WGS) entry which is preliminary data.</text>
</comment>
<accession>A0A9N9IWL2</accession>
<dbReference type="AlphaFoldDB" id="A0A9N9IWL2"/>
<dbReference type="Proteomes" id="UP000789759">
    <property type="component" value="Unassembled WGS sequence"/>
</dbReference>
<feature type="compositionally biased region" description="Acidic residues" evidence="1">
    <location>
        <begin position="28"/>
        <end position="43"/>
    </location>
</feature>
<reference evidence="2" key="1">
    <citation type="submission" date="2021-06" db="EMBL/GenBank/DDBJ databases">
        <authorList>
            <person name="Kallberg Y."/>
            <person name="Tangrot J."/>
            <person name="Rosling A."/>
        </authorList>
    </citation>
    <scope>NUCLEOTIDE SEQUENCE</scope>
    <source>
        <strain evidence="2">FL966</strain>
    </source>
</reference>